<organism evidence="1 2">
    <name type="scientific">Phaeodactylibacter luteus</name>
    <dbReference type="NCBI Taxonomy" id="1564516"/>
    <lineage>
        <taxon>Bacteria</taxon>
        <taxon>Pseudomonadati</taxon>
        <taxon>Bacteroidota</taxon>
        <taxon>Saprospiria</taxon>
        <taxon>Saprospirales</taxon>
        <taxon>Haliscomenobacteraceae</taxon>
        <taxon>Phaeodactylibacter</taxon>
    </lineage>
</organism>
<proteinExistence type="predicted"/>
<comment type="caution">
    <text evidence="1">The sequence shown here is derived from an EMBL/GenBank/DDBJ whole genome shotgun (WGS) entry which is preliminary data.</text>
</comment>
<dbReference type="Proteomes" id="UP000321580">
    <property type="component" value="Unassembled WGS sequence"/>
</dbReference>
<dbReference type="OrthoDB" id="9803508at2"/>
<reference evidence="1 2" key="1">
    <citation type="submission" date="2019-08" db="EMBL/GenBank/DDBJ databases">
        <title>Genome of Phaeodactylibacter luteus.</title>
        <authorList>
            <person name="Bowman J.P."/>
        </authorList>
    </citation>
    <scope>NUCLEOTIDE SEQUENCE [LARGE SCALE GENOMIC DNA]</scope>
    <source>
        <strain evidence="1 2">KCTC 42180</strain>
    </source>
</reference>
<dbReference type="AlphaFoldDB" id="A0A5C6RF24"/>
<accession>A0A5C6RF24</accession>
<dbReference type="EMBL" id="VOOR01000094">
    <property type="protein sequence ID" value="TXB59439.1"/>
    <property type="molecule type" value="Genomic_DNA"/>
</dbReference>
<dbReference type="PANTHER" id="PTHR41317:SF1">
    <property type="entry name" value="PD-(D_E)XK NUCLEASE FAMILY TRANSPOSASE"/>
    <property type="match status" value="1"/>
</dbReference>
<evidence type="ECO:0000313" key="2">
    <source>
        <dbReference type="Proteomes" id="UP000321580"/>
    </source>
</evidence>
<dbReference type="NCBIfam" id="TIGR01784">
    <property type="entry name" value="T_den_put_tspse"/>
    <property type="match status" value="1"/>
</dbReference>
<evidence type="ECO:0000313" key="1">
    <source>
        <dbReference type="EMBL" id="TXB59439.1"/>
    </source>
</evidence>
<protein>
    <submittedName>
        <fullName evidence="1">Rpn family recombination-promoting nuclease/putative transposase</fullName>
    </submittedName>
</protein>
<keyword evidence="2" id="KW-1185">Reference proteome</keyword>
<dbReference type="RefSeq" id="WP_147169640.1">
    <property type="nucleotide sequence ID" value="NZ_VOOR01000094.1"/>
</dbReference>
<dbReference type="Pfam" id="PF12784">
    <property type="entry name" value="PDDEXK_2"/>
    <property type="match status" value="1"/>
</dbReference>
<dbReference type="InterPro" id="IPR010106">
    <property type="entry name" value="RpnA"/>
</dbReference>
<dbReference type="PANTHER" id="PTHR41317">
    <property type="entry name" value="PD-(D_E)XK NUCLEASE FAMILY TRANSPOSASE"/>
    <property type="match status" value="1"/>
</dbReference>
<gene>
    <name evidence="1" type="ORF">FRY97_21240</name>
</gene>
<sequence length="278" mass="33254">MSNLTGRYINPLTDFGFKKLFGTEPNKDLLIDFLNQILPERHQIKDLNYSRNEQLGQAVLDRKAIFDLYCIGNSGERFIVEVQKAKQNYFKDRSIYYSSFPIQEQAKKGDWDFKQDPVYTVGILDFIFDDHKNEDELLHLIELKNQRCEVFYDKLKFIYIELPKFKKTQEELEDHFEKWLYVFRHLSELQDRPQQLQDRIFRKLFDTAEIAKFTAEERVAYEESLKYYRDIKNVVDTSREEGKEERTLEIARELKKNGITIDMIVKSTGLSKKEIEEL</sequence>
<name>A0A5C6RF24_9BACT</name>